<dbReference type="Proteomes" id="UP000656042">
    <property type="component" value="Unassembled WGS sequence"/>
</dbReference>
<dbReference type="SUPFAM" id="SSF55073">
    <property type="entry name" value="Nucleotide cyclase"/>
    <property type="match status" value="1"/>
</dbReference>
<dbReference type="GO" id="GO:0004016">
    <property type="term" value="F:adenylate cyclase activity"/>
    <property type="evidence" value="ECO:0007669"/>
    <property type="project" value="UniProtKB-ARBA"/>
</dbReference>
<evidence type="ECO:0000313" key="4">
    <source>
        <dbReference type="Proteomes" id="UP000656042"/>
    </source>
</evidence>
<evidence type="ECO:0000256" key="1">
    <source>
        <dbReference type="ARBA" id="ARBA00005381"/>
    </source>
</evidence>
<evidence type="ECO:0000313" key="3">
    <source>
        <dbReference type="EMBL" id="GGK84525.1"/>
    </source>
</evidence>
<dbReference type="CDD" id="cd07302">
    <property type="entry name" value="CHD"/>
    <property type="match status" value="1"/>
</dbReference>
<comment type="caution">
    <text evidence="3">The sequence shown here is derived from an EMBL/GenBank/DDBJ whole genome shotgun (WGS) entry which is preliminary data.</text>
</comment>
<reference evidence="3" key="2">
    <citation type="submission" date="2020-09" db="EMBL/GenBank/DDBJ databases">
        <authorList>
            <person name="Sun Q."/>
            <person name="Zhou Y."/>
        </authorList>
    </citation>
    <scope>NUCLEOTIDE SEQUENCE</scope>
    <source>
        <strain evidence="3">CGMCC 4.7299</strain>
    </source>
</reference>
<name>A0A8J3BWS2_9ACTN</name>
<dbReference type="GO" id="GO:0035556">
    <property type="term" value="P:intracellular signal transduction"/>
    <property type="evidence" value="ECO:0007669"/>
    <property type="project" value="InterPro"/>
</dbReference>
<dbReference type="InterPro" id="IPR001054">
    <property type="entry name" value="A/G_cyclase"/>
</dbReference>
<dbReference type="PANTHER" id="PTHR43081">
    <property type="entry name" value="ADENYLATE CYCLASE, TERMINAL-DIFFERENTIATION SPECIFIC-RELATED"/>
    <property type="match status" value="1"/>
</dbReference>
<keyword evidence="4" id="KW-1185">Reference proteome</keyword>
<dbReference type="GO" id="GO:0009190">
    <property type="term" value="P:cyclic nucleotide biosynthetic process"/>
    <property type="evidence" value="ECO:0007669"/>
    <property type="project" value="InterPro"/>
</dbReference>
<dbReference type="PANTHER" id="PTHR43081:SF1">
    <property type="entry name" value="ADENYLATE CYCLASE, TERMINAL-DIFFERENTIATION SPECIFIC"/>
    <property type="match status" value="1"/>
</dbReference>
<reference evidence="3" key="1">
    <citation type="journal article" date="2014" name="Int. J. Syst. Evol. Microbiol.">
        <title>Complete genome sequence of Corynebacterium casei LMG S-19264T (=DSM 44701T), isolated from a smear-ripened cheese.</title>
        <authorList>
            <consortium name="US DOE Joint Genome Institute (JGI-PGF)"/>
            <person name="Walter F."/>
            <person name="Albersmeier A."/>
            <person name="Kalinowski J."/>
            <person name="Ruckert C."/>
        </authorList>
    </citation>
    <scope>NUCLEOTIDE SEQUENCE</scope>
    <source>
        <strain evidence="3">CGMCC 4.7299</strain>
    </source>
</reference>
<dbReference type="Gene3D" id="3.30.70.1230">
    <property type="entry name" value="Nucleotide cyclase"/>
    <property type="match status" value="1"/>
</dbReference>
<accession>A0A8J3BWS2</accession>
<evidence type="ECO:0000259" key="2">
    <source>
        <dbReference type="PROSITE" id="PS50125"/>
    </source>
</evidence>
<dbReference type="AlphaFoldDB" id="A0A8J3BWS2"/>
<comment type="similarity">
    <text evidence="1">Belongs to the adenylyl cyclase class-3 family.</text>
</comment>
<dbReference type="EMBL" id="BMMX01000005">
    <property type="protein sequence ID" value="GGK84525.1"/>
    <property type="molecule type" value="Genomic_DNA"/>
</dbReference>
<dbReference type="InterPro" id="IPR029787">
    <property type="entry name" value="Nucleotide_cyclase"/>
</dbReference>
<protein>
    <recommendedName>
        <fullName evidence="2">Guanylate cyclase domain-containing protein</fullName>
    </recommendedName>
</protein>
<organism evidence="3 4">
    <name type="scientific">Mangrovihabitans endophyticus</name>
    <dbReference type="NCBI Taxonomy" id="1751298"/>
    <lineage>
        <taxon>Bacteria</taxon>
        <taxon>Bacillati</taxon>
        <taxon>Actinomycetota</taxon>
        <taxon>Actinomycetes</taxon>
        <taxon>Micromonosporales</taxon>
        <taxon>Micromonosporaceae</taxon>
        <taxon>Mangrovihabitans</taxon>
    </lineage>
</organism>
<dbReference type="InterPro" id="IPR050697">
    <property type="entry name" value="Adenylyl/Guanylyl_Cyclase_3/4"/>
</dbReference>
<sequence length="193" mass="20125">MVGTATRVRRQTVTVLFVDIVGFTGLIDELDCAEVRDLQVDYFAAVSQVIRECGGVVEKYVGDAVMAVFGVAGAAGAAEAAVQAGLLVQEALRGRALAGRHTVHTRVGVATGDVMVDPDAVRDGGQAMISGRVVSAASRLQSCAPEDTVVVCAATRAATDREVAYQEMPPMAPAGCRRPMEVSRALHPQGVLC</sequence>
<gene>
    <name evidence="3" type="ORF">GCM10012284_18470</name>
</gene>
<proteinExistence type="inferred from homology"/>
<dbReference type="PROSITE" id="PS50125">
    <property type="entry name" value="GUANYLATE_CYCLASE_2"/>
    <property type="match status" value="1"/>
</dbReference>
<feature type="domain" description="Guanylate cyclase" evidence="2">
    <location>
        <begin position="14"/>
        <end position="141"/>
    </location>
</feature>
<dbReference type="SMART" id="SM00044">
    <property type="entry name" value="CYCc"/>
    <property type="match status" value="1"/>
</dbReference>
<dbReference type="RefSeq" id="WP_189078705.1">
    <property type="nucleotide sequence ID" value="NZ_BMMX01000005.1"/>
</dbReference>
<dbReference type="Pfam" id="PF00211">
    <property type="entry name" value="Guanylate_cyc"/>
    <property type="match status" value="1"/>
</dbReference>